<gene>
    <name evidence="5" type="ORF">SS37A_24770</name>
</gene>
<dbReference type="SMART" id="SM00342">
    <property type="entry name" value="HTH_ARAC"/>
    <property type="match status" value="1"/>
</dbReference>
<dbReference type="Pfam" id="PF14525">
    <property type="entry name" value="AraC_binding_2"/>
    <property type="match status" value="1"/>
</dbReference>
<dbReference type="Proteomes" id="UP001317629">
    <property type="component" value="Chromosome"/>
</dbReference>
<dbReference type="InterPro" id="IPR050204">
    <property type="entry name" value="AraC_XylS_family_regulators"/>
</dbReference>
<evidence type="ECO:0000313" key="6">
    <source>
        <dbReference type="Proteomes" id="UP001317629"/>
    </source>
</evidence>
<dbReference type="PANTHER" id="PTHR46796">
    <property type="entry name" value="HTH-TYPE TRANSCRIPTIONAL ACTIVATOR RHAS-RELATED"/>
    <property type="match status" value="1"/>
</dbReference>
<keyword evidence="2" id="KW-0238">DNA-binding</keyword>
<evidence type="ECO:0000256" key="2">
    <source>
        <dbReference type="ARBA" id="ARBA00023125"/>
    </source>
</evidence>
<proteinExistence type="predicted"/>
<name>A0ABN6VGX5_9HYPH</name>
<dbReference type="RefSeq" id="WP_281928235.1">
    <property type="nucleotide sequence ID" value="NZ_AP027142.1"/>
</dbReference>
<keyword evidence="6" id="KW-1185">Reference proteome</keyword>
<dbReference type="InterPro" id="IPR035418">
    <property type="entry name" value="AraC-bd_2"/>
</dbReference>
<dbReference type="PROSITE" id="PS01124">
    <property type="entry name" value="HTH_ARAC_FAMILY_2"/>
    <property type="match status" value="1"/>
</dbReference>
<dbReference type="Pfam" id="PF12833">
    <property type="entry name" value="HTH_18"/>
    <property type="match status" value="1"/>
</dbReference>
<dbReference type="PANTHER" id="PTHR46796:SF6">
    <property type="entry name" value="ARAC SUBFAMILY"/>
    <property type="match status" value="1"/>
</dbReference>
<organism evidence="5 6">
    <name type="scientific">Methylocystis iwaonis</name>
    <dbReference type="NCBI Taxonomy" id="2885079"/>
    <lineage>
        <taxon>Bacteria</taxon>
        <taxon>Pseudomonadati</taxon>
        <taxon>Pseudomonadota</taxon>
        <taxon>Alphaproteobacteria</taxon>
        <taxon>Hyphomicrobiales</taxon>
        <taxon>Methylocystaceae</taxon>
        <taxon>Methylocystis</taxon>
    </lineage>
</organism>
<sequence>MGHSDLQKPALGVATIQAKTPEAAAKRLSVLFGQDLSVSFLENKDAFRLRCTAVRLGKAVLVATETSDVFLRRPPSNAALVFVPLKGSISYKMGGGNYSLAAGRNGAIWPPLETVDMRLPQAMSLSLHLPMAVAAAQAERLTGLPFSGTPFHGMVTAFDLSDPLYATLARNMKLIMSEILALEATGLGQLARAGYDETLQTLATAALFPAVARKINAAGRDTSPPPIRKARDYIKAHAAEPVELSRLAASLGMSMRTLQDNFKKSYGCSPRDYLMECRLENARDRLTLAGDAASVIEIAMDCGFPDHGQFSSKYRARYGELPSQTLKRARG</sequence>
<dbReference type="EMBL" id="AP027142">
    <property type="protein sequence ID" value="BDV34948.1"/>
    <property type="molecule type" value="Genomic_DNA"/>
</dbReference>
<feature type="domain" description="HTH araC/xylS-type" evidence="4">
    <location>
        <begin position="228"/>
        <end position="328"/>
    </location>
</feature>
<protein>
    <recommendedName>
        <fullName evidence="4">HTH araC/xylS-type domain-containing protein</fullName>
    </recommendedName>
</protein>
<dbReference type="InterPro" id="IPR018060">
    <property type="entry name" value="HTH_AraC"/>
</dbReference>
<reference evidence="5 6" key="1">
    <citation type="journal article" date="2023" name="Int. J. Syst. Evol. Microbiol.">
        <title>Methylocystis iwaonis sp. nov., a type II methane-oxidizing bacterium from surface soil of a rice paddy field in Japan, and emended description of the genus Methylocystis (ex Whittenbury et al. 1970) Bowman et al. 1993.</title>
        <authorList>
            <person name="Kaise H."/>
            <person name="Sawadogo J.B."/>
            <person name="Alam M.S."/>
            <person name="Ueno C."/>
            <person name="Dianou D."/>
            <person name="Shinjo R."/>
            <person name="Asakawa S."/>
        </authorList>
    </citation>
    <scope>NUCLEOTIDE SEQUENCE [LARGE SCALE GENOMIC DNA]</scope>
    <source>
        <strain evidence="5 6">SS37A-Re</strain>
    </source>
</reference>
<dbReference type="InterPro" id="IPR009057">
    <property type="entry name" value="Homeodomain-like_sf"/>
</dbReference>
<dbReference type="SUPFAM" id="SSF46689">
    <property type="entry name" value="Homeodomain-like"/>
    <property type="match status" value="2"/>
</dbReference>
<evidence type="ECO:0000256" key="1">
    <source>
        <dbReference type="ARBA" id="ARBA00023015"/>
    </source>
</evidence>
<dbReference type="PROSITE" id="PS00041">
    <property type="entry name" value="HTH_ARAC_FAMILY_1"/>
    <property type="match status" value="1"/>
</dbReference>
<evidence type="ECO:0000313" key="5">
    <source>
        <dbReference type="EMBL" id="BDV34948.1"/>
    </source>
</evidence>
<keyword evidence="3" id="KW-0804">Transcription</keyword>
<accession>A0ABN6VGX5</accession>
<evidence type="ECO:0000259" key="4">
    <source>
        <dbReference type="PROSITE" id="PS01124"/>
    </source>
</evidence>
<dbReference type="Gene3D" id="1.10.10.60">
    <property type="entry name" value="Homeodomain-like"/>
    <property type="match status" value="1"/>
</dbReference>
<keyword evidence="1" id="KW-0805">Transcription regulation</keyword>
<evidence type="ECO:0000256" key="3">
    <source>
        <dbReference type="ARBA" id="ARBA00023163"/>
    </source>
</evidence>
<dbReference type="InterPro" id="IPR018062">
    <property type="entry name" value="HTH_AraC-typ_CS"/>
</dbReference>